<evidence type="ECO:0000313" key="3">
    <source>
        <dbReference type="Proteomes" id="UP001642540"/>
    </source>
</evidence>
<comment type="caution">
    <text evidence="2">The sequence shown here is derived from an EMBL/GenBank/DDBJ whole genome shotgun (WGS) entry which is preliminary data.</text>
</comment>
<keyword evidence="3" id="KW-1185">Reference proteome</keyword>
<gene>
    <name evidence="2" type="ORF">ODALV1_LOCUS15584</name>
</gene>
<organism evidence="2 3">
    <name type="scientific">Orchesella dallaii</name>
    <dbReference type="NCBI Taxonomy" id="48710"/>
    <lineage>
        <taxon>Eukaryota</taxon>
        <taxon>Metazoa</taxon>
        <taxon>Ecdysozoa</taxon>
        <taxon>Arthropoda</taxon>
        <taxon>Hexapoda</taxon>
        <taxon>Collembola</taxon>
        <taxon>Entomobryomorpha</taxon>
        <taxon>Entomobryoidea</taxon>
        <taxon>Orchesellidae</taxon>
        <taxon>Orchesellinae</taxon>
        <taxon>Orchesella</taxon>
    </lineage>
</organism>
<protein>
    <submittedName>
        <fullName evidence="2">Uncharacterized protein</fullName>
    </submittedName>
</protein>
<dbReference type="EMBL" id="CAXLJM020000048">
    <property type="protein sequence ID" value="CAL8112305.1"/>
    <property type="molecule type" value="Genomic_DNA"/>
</dbReference>
<accession>A0ABP1QVC0</accession>
<evidence type="ECO:0000256" key="1">
    <source>
        <dbReference type="SAM" id="MobiDB-lite"/>
    </source>
</evidence>
<proteinExistence type="predicted"/>
<reference evidence="2 3" key="1">
    <citation type="submission" date="2024-08" db="EMBL/GenBank/DDBJ databases">
        <authorList>
            <person name="Cucini C."/>
            <person name="Frati F."/>
        </authorList>
    </citation>
    <scope>NUCLEOTIDE SEQUENCE [LARGE SCALE GENOMIC DNA]</scope>
</reference>
<dbReference type="Proteomes" id="UP001642540">
    <property type="component" value="Unassembled WGS sequence"/>
</dbReference>
<sequence length="101" mass="10992">MSRNCCGIGNPAEERHGSDEGGMEMMPRLLPPPCSICGTGRPRGIHYHSPDVVISNLALYAGESGFDALPTRYFQINVIPPTPHLTKTILSEFSNIARVIL</sequence>
<feature type="region of interest" description="Disordered" evidence="1">
    <location>
        <begin position="1"/>
        <end position="25"/>
    </location>
</feature>
<name>A0ABP1QVC0_9HEXA</name>
<evidence type="ECO:0000313" key="2">
    <source>
        <dbReference type="EMBL" id="CAL8112305.1"/>
    </source>
</evidence>